<gene>
    <name evidence="17" type="ORF">C7G83_12225</name>
</gene>
<dbReference type="NCBIfam" id="TIGR00206">
    <property type="entry name" value="fliF"/>
    <property type="match status" value="1"/>
</dbReference>
<dbReference type="GO" id="GO:0003774">
    <property type="term" value="F:cytoskeletal motor activity"/>
    <property type="evidence" value="ECO:0007669"/>
    <property type="project" value="InterPro"/>
</dbReference>
<evidence type="ECO:0000256" key="8">
    <source>
        <dbReference type="ARBA" id="ARBA00022989"/>
    </source>
</evidence>
<dbReference type="PIRSF" id="PIRSF004862">
    <property type="entry name" value="FliF"/>
    <property type="match status" value="1"/>
</dbReference>
<sequence>MKFSFLSKLPPLPFSLPEGKKKWMLLAGIAVMATAVISASMLANKDHYVALFGSEQNLPVSQIVTALDGEKLGYRINPKNGQILVPEQNLSKVRMLLAGKGIQAITPSGYELMDKDELLGSSQFIQNVRYKRSLEGEMAQSIMTFDAVDSARVHLALNEESSFVVNNQQENSASVVLQLHYGMTLSEDQVNAIVHLVSGSVPGLKPANVSVVDQQGNLLSQDIVDDAQTSVNTRKRDRLMHEIQDKTRINIDNMLTSLVGKGNFRVSVMPELDLSKVEETQERLGDAPRVNAEEKSEERNTDRLAIGVPGSLSNRPPIAPPANPQAQTDQNAPEAVSQHSTSKMNYDYDRDVKHIVHPGFEVKHLNVAVMLNKSASALKGWDKDQIAQVTTMLNNAAGIDSSRGDTLSVTLLNFTPMEKPAEISLPWWKDPSILAWCRLGGLGLLALLILLMVIRPLLKQFSLERQKRLDQQLAIASRQAEDDEKLPTLNVDDDPSERKSVEITFPGDEALPSASSGLETKLEFLQKLALNDTDRVADVIRQWITSNERVNNSDNK</sequence>
<dbReference type="GO" id="GO:0071973">
    <property type="term" value="P:bacterial-type flagellum-dependent cell motility"/>
    <property type="evidence" value="ECO:0007669"/>
    <property type="project" value="InterPro"/>
</dbReference>
<dbReference type="PANTHER" id="PTHR30046:SF0">
    <property type="entry name" value="FLAGELLAR M-RING PROTEIN"/>
    <property type="match status" value="1"/>
</dbReference>
<dbReference type="RefSeq" id="WP_106877450.1">
    <property type="nucleotide sequence ID" value="NZ_PYEP01000004.1"/>
</dbReference>
<dbReference type="PANTHER" id="PTHR30046">
    <property type="entry name" value="FLAGELLAR M-RING PROTEIN"/>
    <property type="match status" value="1"/>
</dbReference>
<dbReference type="Proteomes" id="UP000240212">
    <property type="component" value="Unassembled WGS sequence"/>
</dbReference>
<evidence type="ECO:0000256" key="11">
    <source>
        <dbReference type="ARBA" id="ARBA00025936"/>
    </source>
</evidence>
<evidence type="ECO:0000259" key="16">
    <source>
        <dbReference type="Pfam" id="PF08345"/>
    </source>
</evidence>
<comment type="subcellular location">
    <subcellularLocation>
        <location evidence="2 12">Bacterial flagellum basal body</location>
    </subcellularLocation>
    <subcellularLocation>
        <location evidence="3">Cell membrane</location>
        <topology evidence="3">Multi-pass membrane protein</topology>
    </subcellularLocation>
</comment>
<name>A0A2P8VK02_9ENTR</name>
<reference evidence="17 18" key="1">
    <citation type="submission" date="2018-03" db="EMBL/GenBank/DDBJ databases">
        <title>Draft genome sequence of the first documented clinical Siccibacter turicensis isolate in Austria.</title>
        <authorList>
            <person name="Lepuschitz S."/>
            <person name="Pekard-Amenitsch S."/>
            <person name="Haunold R."/>
            <person name="Schill S."/>
            <person name="Mach R."/>
            <person name="Allerberger F."/>
            <person name="Ruppitsch W."/>
            <person name="Forsythe S.J."/>
        </authorList>
    </citation>
    <scope>NUCLEOTIDE SEQUENCE [LARGE SCALE GENOMIC DNA]</scope>
    <source>
        <strain evidence="17 18">6100069499-17</strain>
    </source>
</reference>
<feature type="transmembrane region" description="Helical" evidence="14">
    <location>
        <begin position="439"/>
        <end position="458"/>
    </location>
</feature>
<dbReference type="InterPro" id="IPR006182">
    <property type="entry name" value="FliF_N_dom"/>
</dbReference>
<keyword evidence="8 14" id="KW-1133">Transmembrane helix</keyword>
<dbReference type="Pfam" id="PF01514">
    <property type="entry name" value="YscJ_FliF"/>
    <property type="match status" value="1"/>
</dbReference>
<feature type="compositionally biased region" description="Basic and acidic residues" evidence="13">
    <location>
        <begin position="279"/>
        <end position="302"/>
    </location>
</feature>
<keyword evidence="18" id="KW-1185">Reference proteome</keyword>
<evidence type="ECO:0000313" key="17">
    <source>
        <dbReference type="EMBL" id="PSN07872.1"/>
    </source>
</evidence>
<comment type="function">
    <text evidence="1 12">The M ring may be actively involved in energy transduction.</text>
</comment>
<evidence type="ECO:0000256" key="10">
    <source>
        <dbReference type="ARBA" id="ARBA00023143"/>
    </source>
</evidence>
<keyword evidence="7 14" id="KW-0812">Transmembrane</keyword>
<dbReference type="GO" id="GO:0005886">
    <property type="term" value="C:plasma membrane"/>
    <property type="evidence" value="ECO:0007669"/>
    <property type="project" value="UniProtKB-SubCell"/>
</dbReference>
<dbReference type="InterPro" id="IPR000067">
    <property type="entry name" value="FlgMring_FliF"/>
</dbReference>
<feature type="domain" description="Flagellar M-ring C-terminal" evidence="16">
    <location>
        <begin position="255"/>
        <end position="414"/>
    </location>
</feature>
<keyword evidence="17" id="KW-0969">Cilium</keyword>
<keyword evidence="6" id="KW-1003">Cell membrane</keyword>
<evidence type="ECO:0000256" key="12">
    <source>
        <dbReference type="PIRNR" id="PIRNR004862"/>
    </source>
</evidence>
<evidence type="ECO:0000256" key="14">
    <source>
        <dbReference type="SAM" id="Phobius"/>
    </source>
</evidence>
<evidence type="ECO:0000256" key="5">
    <source>
        <dbReference type="ARBA" id="ARBA00017949"/>
    </source>
</evidence>
<dbReference type="OrthoDB" id="8554211at2"/>
<feature type="domain" description="Flagellar M-ring N-terminal" evidence="15">
    <location>
        <begin position="44"/>
        <end position="221"/>
    </location>
</feature>
<dbReference type="InterPro" id="IPR045851">
    <property type="entry name" value="AMP-bd_C_sf"/>
</dbReference>
<dbReference type="PRINTS" id="PR01009">
    <property type="entry name" value="FLGMRINGFLIF"/>
</dbReference>
<evidence type="ECO:0000259" key="15">
    <source>
        <dbReference type="Pfam" id="PF01514"/>
    </source>
</evidence>
<dbReference type="Gene3D" id="3.30.300.30">
    <property type="match status" value="1"/>
</dbReference>
<keyword evidence="10 12" id="KW-0975">Bacterial flagellum</keyword>
<dbReference type="EMBL" id="PYEP01000004">
    <property type="protein sequence ID" value="PSN07872.1"/>
    <property type="molecule type" value="Genomic_DNA"/>
</dbReference>
<keyword evidence="17" id="KW-0282">Flagellum</keyword>
<evidence type="ECO:0000256" key="2">
    <source>
        <dbReference type="ARBA" id="ARBA00004117"/>
    </source>
</evidence>
<dbReference type="InterPro" id="IPR043427">
    <property type="entry name" value="YscJ/FliF"/>
</dbReference>
<dbReference type="GO" id="GO:0009431">
    <property type="term" value="C:bacterial-type flagellum basal body, MS ring"/>
    <property type="evidence" value="ECO:0007669"/>
    <property type="project" value="InterPro"/>
</dbReference>
<proteinExistence type="inferred from homology"/>
<dbReference type="Pfam" id="PF08345">
    <property type="entry name" value="YscJ_FliF_C"/>
    <property type="match status" value="1"/>
</dbReference>
<evidence type="ECO:0000313" key="18">
    <source>
        <dbReference type="Proteomes" id="UP000240212"/>
    </source>
</evidence>
<evidence type="ECO:0000256" key="1">
    <source>
        <dbReference type="ARBA" id="ARBA00003820"/>
    </source>
</evidence>
<evidence type="ECO:0000256" key="6">
    <source>
        <dbReference type="ARBA" id="ARBA00022475"/>
    </source>
</evidence>
<feature type="region of interest" description="Disordered" evidence="13">
    <location>
        <begin position="279"/>
        <end position="341"/>
    </location>
</feature>
<dbReference type="InterPro" id="IPR013556">
    <property type="entry name" value="Flag_M-ring_C"/>
</dbReference>
<protein>
    <recommendedName>
        <fullName evidence="5 12">Flagellar M-ring protein</fullName>
    </recommendedName>
</protein>
<evidence type="ECO:0000256" key="9">
    <source>
        <dbReference type="ARBA" id="ARBA00023136"/>
    </source>
</evidence>
<accession>A0A2P8VK02</accession>
<dbReference type="AlphaFoldDB" id="A0A2P8VK02"/>
<keyword evidence="9 14" id="KW-0472">Membrane</keyword>
<comment type="caution">
    <text evidence="17">The sequence shown here is derived from an EMBL/GenBank/DDBJ whole genome shotgun (WGS) entry which is preliminary data.</text>
</comment>
<keyword evidence="17" id="KW-0966">Cell projection</keyword>
<organism evidence="17 18">
    <name type="scientific">Siccibacter turicensis</name>
    <dbReference type="NCBI Taxonomy" id="357233"/>
    <lineage>
        <taxon>Bacteria</taxon>
        <taxon>Pseudomonadati</taxon>
        <taxon>Pseudomonadota</taxon>
        <taxon>Gammaproteobacteria</taxon>
        <taxon>Enterobacterales</taxon>
        <taxon>Enterobacteriaceae</taxon>
        <taxon>Siccibacter</taxon>
    </lineage>
</organism>
<evidence type="ECO:0000256" key="7">
    <source>
        <dbReference type="ARBA" id="ARBA00022692"/>
    </source>
</evidence>
<comment type="similarity">
    <text evidence="4 12">Belongs to the FliF family.</text>
</comment>
<evidence type="ECO:0000256" key="3">
    <source>
        <dbReference type="ARBA" id="ARBA00004651"/>
    </source>
</evidence>
<evidence type="ECO:0000256" key="4">
    <source>
        <dbReference type="ARBA" id="ARBA00007971"/>
    </source>
</evidence>
<comment type="subunit">
    <text evidence="11">The basal body constitutes a major portion of the flagellar organelle and consists of four rings (L,P,S, and M) mounted on a central rod. The M ring is integral to the inner membrane of the cell and may be connected to the flagellar rod via the S ring. The S (supramembrane ring) lies just distal to the M ring. The L and P rings lie in the outer membrane and the periplasmic space, respectively.</text>
</comment>
<evidence type="ECO:0000256" key="13">
    <source>
        <dbReference type="SAM" id="MobiDB-lite"/>
    </source>
</evidence>